<dbReference type="InterPro" id="IPR032710">
    <property type="entry name" value="NTF2-like_dom_sf"/>
</dbReference>
<dbReference type="InterPro" id="IPR048469">
    <property type="entry name" value="YchJ-like_M"/>
</dbReference>
<evidence type="ECO:0000313" key="5">
    <source>
        <dbReference type="Proteomes" id="UP001592530"/>
    </source>
</evidence>
<sequence length="151" mass="16254">MARRSKTTPRRAPSAPAPAAADSPCPCGRDGSRYRDCCGVFHAGTAAAPTAELLMRSRYSAFAVGDTGYLLRSWHSRTRPAELELDPAQRWVRLEVLGATEGGPFHVGGTVAFRAHWSEPGRSGVLEENSRFVREGGAWTYLEALPDAPGA</sequence>
<dbReference type="Pfam" id="PF17775">
    <property type="entry name" value="YchJ_M-like"/>
    <property type="match status" value="1"/>
</dbReference>
<evidence type="ECO:0000313" key="4">
    <source>
        <dbReference type="EMBL" id="MFC1429439.1"/>
    </source>
</evidence>
<evidence type="ECO:0000259" key="3">
    <source>
        <dbReference type="Pfam" id="PF17775"/>
    </source>
</evidence>
<organism evidence="4 5">
    <name type="scientific">Streptacidiphilus alkalitolerans</name>
    <dbReference type="NCBI Taxonomy" id="3342712"/>
    <lineage>
        <taxon>Bacteria</taxon>
        <taxon>Bacillati</taxon>
        <taxon>Actinomycetota</taxon>
        <taxon>Actinomycetes</taxon>
        <taxon>Kitasatosporales</taxon>
        <taxon>Streptomycetaceae</taxon>
        <taxon>Streptacidiphilus</taxon>
    </lineage>
</organism>
<feature type="compositionally biased region" description="Low complexity" evidence="2">
    <location>
        <begin position="10"/>
        <end position="26"/>
    </location>
</feature>
<dbReference type="Proteomes" id="UP001592530">
    <property type="component" value="Unassembled WGS sequence"/>
</dbReference>
<protein>
    <recommendedName>
        <fullName evidence="1">UPF0225 protein ACEZDB_02050</fullName>
    </recommendedName>
</protein>
<proteinExistence type="inferred from homology"/>
<gene>
    <name evidence="4" type="ORF">ACEZDB_02050</name>
</gene>
<comment type="similarity">
    <text evidence="1">Belongs to the UPF0225 family.</text>
</comment>
<comment type="caution">
    <text evidence="4">The sequence shown here is derived from an EMBL/GenBank/DDBJ whole genome shotgun (WGS) entry which is preliminary data.</text>
</comment>
<dbReference type="InterPro" id="IPR023006">
    <property type="entry name" value="YchJ-like"/>
</dbReference>
<evidence type="ECO:0000256" key="1">
    <source>
        <dbReference type="HAMAP-Rule" id="MF_00612"/>
    </source>
</evidence>
<dbReference type="EMBL" id="JBHEZY010000001">
    <property type="protein sequence ID" value="MFC1429439.1"/>
    <property type="molecule type" value="Genomic_DNA"/>
</dbReference>
<dbReference type="HAMAP" id="MF_00612">
    <property type="entry name" value="UPF0225"/>
    <property type="match status" value="1"/>
</dbReference>
<evidence type="ECO:0000256" key="2">
    <source>
        <dbReference type="SAM" id="MobiDB-lite"/>
    </source>
</evidence>
<feature type="domain" description="YchJ-like middle NTF2-like" evidence="3">
    <location>
        <begin position="50"/>
        <end position="143"/>
    </location>
</feature>
<dbReference type="RefSeq" id="WP_380548050.1">
    <property type="nucleotide sequence ID" value="NZ_JBHEZY010000001.1"/>
</dbReference>
<reference evidence="4 5" key="1">
    <citation type="submission" date="2024-09" db="EMBL/GenBank/DDBJ databases">
        <authorList>
            <person name="Lee S.D."/>
        </authorList>
    </citation>
    <scope>NUCLEOTIDE SEQUENCE [LARGE SCALE GENOMIC DNA]</scope>
    <source>
        <strain evidence="4 5">N1-3</strain>
    </source>
</reference>
<accession>A0ABV6WTS4</accession>
<dbReference type="Gene3D" id="3.10.450.50">
    <property type="match status" value="1"/>
</dbReference>
<feature type="region of interest" description="Disordered" evidence="2">
    <location>
        <begin position="1"/>
        <end position="26"/>
    </location>
</feature>
<name>A0ABV6WTS4_9ACTN</name>
<dbReference type="SUPFAM" id="SSF54427">
    <property type="entry name" value="NTF2-like"/>
    <property type="match status" value="1"/>
</dbReference>